<dbReference type="RefSeq" id="WP_036066491.1">
    <property type="nucleotide sequence ID" value="NZ_AODD01000012.1"/>
</dbReference>
<dbReference type="PATRIC" id="fig|1265819.5.peg.1864"/>
<comment type="caution">
    <text evidence="2">The sequence shown here is derived from an EMBL/GenBank/DDBJ whole genome shotgun (WGS) entry which is preliminary data.</text>
</comment>
<proteinExistence type="predicted"/>
<dbReference type="GO" id="GO:0000162">
    <property type="term" value="P:L-tryptophan biosynthetic process"/>
    <property type="evidence" value="ECO:0007669"/>
    <property type="project" value="TreeGrafter"/>
</dbReference>
<dbReference type="Proteomes" id="UP000019253">
    <property type="component" value="Unassembled WGS sequence"/>
</dbReference>
<sequence length="570" mass="64866">MKMQFDFNGKTQLFSFPEAIIQTDQLDDVMERMRQVEQAVDLGYYVAGYVGYEAAAAFNKNLRTHPAGKMPLLWFGVFREMRELEQPNEALAMPPKLDWQPTTDYTSYASGIRAIREQIAAGNTYQTNYTIRLQSDFKEDDDKQFYEQLKSAQQANYSAYLSTGRFHILSASPELFFHWKDGVIKTKPMKGTARRGMTLEDDFKARDWLAASAKNQAENVMIVDLLRNDLGQIAKPGSVKVPHLFDIERYPTVWQMTSTVVAETLPEIHLTAIFEALFPCGSITGAPKVSTMKLIAESETSPRNVYCGAIGYVTPDKEAIFNVPIRTVIIDTEEKTAEYGVGGGIVWDSRSGAEYEEVQAKAALLTTYLPKFELLESLRLEDGIYYRTDLHLKRIEKSAHYFGFTWNIDAANEALEAFAKDHPKDIWKVRLLSDKSGELIVEGELIISDPITWTAHFADKSVNSTDPFLYHKTTHRTMYEKRRRIDYDETLLWNERGEITEFINGNLVAEIDGELVTPKQSSGLLGGTMRETLLAEKTITERVLHRNDLLKATKTWLINSVRGWVNIDLH</sequence>
<dbReference type="PANTHER" id="PTHR11236:SF50">
    <property type="entry name" value="AMINODEOXYCHORISMATE SYNTHASE COMPONENT 1"/>
    <property type="match status" value="1"/>
</dbReference>
<gene>
    <name evidence="2" type="ORF">PGRAN_09341</name>
</gene>
<dbReference type="STRING" id="1265819.PGRAN_09341"/>
<dbReference type="NCBIfam" id="TIGR00553">
    <property type="entry name" value="pabB"/>
    <property type="match status" value="1"/>
</dbReference>
<evidence type="ECO:0000313" key="2">
    <source>
        <dbReference type="EMBL" id="EUJ23359.1"/>
    </source>
</evidence>
<dbReference type="PANTHER" id="PTHR11236">
    <property type="entry name" value="AMINOBENZOATE/ANTHRANILATE SYNTHASE"/>
    <property type="match status" value="1"/>
</dbReference>
<dbReference type="GO" id="GO:0046820">
    <property type="term" value="F:4-amino-4-deoxychorismate synthase activity"/>
    <property type="evidence" value="ECO:0007669"/>
    <property type="project" value="TreeGrafter"/>
</dbReference>
<dbReference type="EMBL" id="AODD01000012">
    <property type="protein sequence ID" value="EUJ23359.1"/>
    <property type="molecule type" value="Genomic_DNA"/>
</dbReference>
<dbReference type="Gene3D" id="3.20.10.10">
    <property type="entry name" value="D-amino Acid Aminotransferase, subunit A, domain 2"/>
    <property type="match status" value="1"/>
</dbReference>
<dbReference type="GO" id="GO:0009396">
    <property type="term" value="P:folic acid-containing compound biosynthetic process"/>
    <property type="evidence" value="ECO:0007669"/>
    <property type="project" value="InterPro"/>
</dbReference>
<protein>
    <submittedName>
        <fullName evidence="2">Para-aminobenzoate synthase subunit I</fullName>
    </submittedName>
</protein>
<dbReference type="SUPFAM" id="SSF56322">
    <property type="entry name" value="ADC synthase"/>
    <property type="match status" value="1"/>
</dbReference>
<dbReference type="Pfam" id="PF01063">
    <property type="entry name" value="Aminotran_4"/>
    <property type="match status" value="1"/>
</dbReference>
<dbReference type="PRINTS" id="PR00095">
    <property type="entry name" value="ANTSNTHASEI"/>
</dbReference>
<accession>W7B7Y5</accession>
<feature type="domain" description="Chorismate-utilising enzyme C-terminal" evidence="1">
    <location>
        <begin position="106"/>
        <end position="361"/>
    </location>
</feature>
<dbReference type="Gene3D" id="3.30.470.10">
    <property type="match status" value="1"/>
</dbReference>
<dbReference type="InterPro" id="IPR015890">
    <property type="entry name" value="Chorismate_C"/>
</dbReference>
<dbReference type="InterPro" id="IPR001544">
    <property type="entry name" value="Aminotrans_IV"/>
</dbReference>
<dbReference type="InterPro" id="IPR036038">
    <property type="entry name" value="Aminotransferase-like"/>
</dbReference>
<keyword evidence="3" id="KW-1185">Reference proteome</keyword>
<dbReference type="InterPro" id="IPR005802">
    <property type="entry name" value="ADC_synth_comp_1"/>
</dbReference>
<dbReference type="SUPFAM" id="SSF56752">
    <property type="entry name" value="D-aminoacid aminotransferase-like PLP-dependent enzymes"/>
    <property type="match status" value="1"/>
</dbReference>
<evidence type="ECO:0000259" key="1">
    <source>
        <dbReference type="Pfam" id="PF00425"/>
    </source>
</evidence>
<evidence type="ECO:0000313" key="3">
    <source>
        <dbReference type="Proteomes" id="UP000019253"/>
    </source>
</evidence>
<dbReference type="Pfam" id="PF00425">
    <property type="entry name" value="Chorismate_bind"/>
    <property type="match status" value="1"/>
</dbReference>
<dbReference type="InterPro" id="IPR043132">
    <property type="entry name" value="BCAT-like_C"/>
</dbReference>
<dbReference type="Gene3D" id="3.60.120.10">
    <property type="entry name" value="Anthranilate synthase"/>
    <property type="match status" value="1"/>
</dbReference>
<dbReference type="InterPro" id="IPR019999">
    <property type="entry name" value="Anth_synth_I-like"/>
</dbReference>
<dbReference type="InterPro" id="IPR043131">
    <property type="entry name" value="BCAT-like_N"/>
</dbReference>
<reference evidence="2 3" key="1">
    <citation type="journal article" date="2014" name="Int. J. Syst. Evol. Microbiol.">
        <title>Listeria floridensis sp. nov., Listeria aquatica sp. nov., Listeria cornellensis sp. nov., Listeria riparia sp. nov. and Listeria grandensis sp. nov., from agricultural and natural environments.</title>
        <authorList>
            <person name="den Bakker H.C."/>
            <person name="Warchocki S."/>
            <person name="Wright E.M."/>
            <person name="Allred A.F."/>
            <person name="Ahlstrom C."/>
            <person name="Manuel C.S."/>
            <person name="Stasiewicz M.J."/>
            <person name="Burrell A."/>
            <person name="Roof S."/>
            <person name="Strawn L."/>
            <person name="Fortes E.D."/>
            <person name="Nightingale K.K."/>
            <person name="Kephart D."/>
            <person name="Wiedmann M."/>
        </authorList>
    </citation>
    <scope>NUCLEOTIDE SEQUENCE [LARGE SCALE GENOMIC DNA]</scope>
    <source>
        <strain evidence="3">FSL F6-971</strain>
    </source>
</reference>
<dbReference type="AlphaFoldDB" id="W7B7Y5"/>
<name>W7B7Y5_9LIST</name>
<organism evidence="2 3">
    <name type="scientific">Listeria grandensis FSL F6-0971</name>
    <dbReference type="NCBI Taxonomy" id="1265819"/>
    <lineage>
        <taxon>Bacteria</taxon>
        <taxon>Bacillati</taxon>
        <taxon>Bacillota</taxon>
        <taxon>Bacilli</taxon>
        <taxon>Bacillales</taxon>
        <taxon>Listeriaceae</taxon>
        <taxon>Listeria</taxon>
    </lineage>
</organism>
<dbReference type="InterPro" id="IPR005801">
    <property type="entry name" value="ADC_synthase"/>
</dbReference>
<dbReference type="OrthoDB" id="9803598at2"/>